<feature type="transmembrane region" description="Helical" evidence="5">
    <location>
        <begin position="859"/>
        <end position="881"/>
    </location>
</feature>
<dbReference type="PANTHER" id="PTHR10877:SF183">
    <property type="entry name" value="AT14535P-RELATED"/>
    <property type="match status" value="1"/>
</dbReference>
<dbReference type="Proteomes" id="UP001190700">
    <property type="component" value="Unassembled WGS sequence"/>
</dbReference>
<evidence type="ECO:0000256" key="2">
    <source>
        <dbReference type="ARBA" id="ARBA00022692"/>
    </source>
</evidence>
<evidence type="ECO:0000313" key="8">
    <source>
        <dbReference type="Proteomes" id="UP001190700"/>
    </source>
</evidence>
<dbReference type="InterPro" id="IPR013122">
    <property type="entry name" value="PKD1_2_channel"/>
</dbReference>
<keyword evidence="4 5" id="KW-0472">Membrane</keyword>
<keyword evidence="2 5" id="KW-0812">Transmembrane</keyword>
<evidence type="ECO:0000259" key="6">
    <source>
        <dbReference type="Pfam" id="PF08016"/>
    </source>
</evidence>
<feature type="transmembrane region" description="Helical" evidence="5">
    <location>
        <begin position="635"/>
        <end position="653"/>
    </location>
</feature>
<reference evidence="7 8" key="1">
    <citation type="journal article" date="2015" name="Genome Biol. Evol.">
        <title>Comparative Genomics of a Bacterivorous Green Alga Reveals Evolutionary Causalities and Consequences of Phago-Mixotrophic Mode of Nutrition.</title>
        <authorList>
            <person name="Burns J.A."/>
            <person name="Paasch A."/>
            <person name="Narechania A."/>
            <person name="Kim E."/>
        </authorList>
    </citation>
    <scope>NUCLEOTIDE SEQUENCE [LARGE SCALE GENOMIC DNA]</scope>
    <source>
        <strain evidence="7 8">PLY_AMNH</strain>
    </source>
</reference>
<evidence type="ECO:0000256" key="1">
    <source>
        <dbReference type="ARBA" id="ARBA00004141"/>
    </source>
</evidence>
<dbReference type="GO" id="GO:0016020">
    <property type="term" value="C:membrane"/>
    <property type="evidence" value="ECO:0007669"/>
    <property type="project" value="UniProtKB-SubCell"/>
</dbReference>
<feature type="domain" description="Polycystin cation channel PKD1/PKD2" evidence="6">
    <location>
        <begin position="740"/>
        <end position="887"/>
    </location>
</feature>
<dbReference type="Gene3D" id="1.10.287.70">
    <property type="match status" value="1"/>
</dbReference>
<evidence type="ECO:0000256" key="4">
    <source>
        <dbReference type="ARBA" id="ARBA00023136"/>
    </source>
</evidence>
<comment type="caution">
    <text evidence="7">The sequence shown here is derived from an EMBL/GenBank/DDBJ whole genome shotgun (WGS) entry which is preliminary data.</text>
</comment>
<feature type="transmembrane region" description="Helical" evidence="5">
    <location>
        <begin position="793"/>
        <end position="815"/>
    </location>
</feature>
<dbReference type="PANTHER" id="PTHR10877">
    <property type="entry name" value="POLYCYSTIN FAMILY MEMBER"/>
    <property type="match status" value="1"/>
</dbReference>
<sequence length="992" mass="110819">MWESSVADGLLTLHGLDTSPSSMDLAAAATFQTCAAVSDSPPFDCGGYLDAFCRMAMNENIVSWDDRCSSLNTDELIDMLCDEHILERCGQEQVPYCTWDVSLNTYADHVEMFRELYSSCRNGDLCQAAHTDCMANLPAISRQLDACIASPNASVAQAHNASQYYPSDLYLCSLARDWTYGTQEGATNTSCDVILVDVRQLEKNFNAQVGAQNRRDLAFCRESAQQASCTNGSTLTYSFNDRLLVLPTTDQSSGCHTHADCPYDHFCGMMVTGSACQTNSLCMPCFWCEGCHPNTSASPAYWYLTPVEPTCGHCPCAEECSPGCSVSMLENDHCDAACFTRTCDYDNHQCPYPSPEETSEELAPALQPCDADATQVVRTANTGAARYNVEASLAQGCCAPFTQSSATDESETRTLQVVVSHFAGFDDFPGIEQVPFGWQNKVSQDSFEYWRLLNNRNRVLGGVVMKTFRHDFTACGDGVFRKFVGSCHEATSSTELSSAYSADGVFQIGNPFYDPVIAKDQHVHYPDPADLNKYGVPYGFRAHQMKDGTVAYPVVLDCNLDSERAFELVDFLQACDYFDTRSTSFTLQLLTYKVQDERFTQVLFRVQADASGSYFITTNIGGMRTRWHVNTRDMLLMYMQLILVIFVCKQLCSELMEMWQAWRTHGSVMDGIEVFNWAFLFFFVIAHTIYLQLLISMDRFDMSVRYHIYESLSGHDGSGHHVNWLQLHNDGEDLSEFEQKLQEFSELLALKSEYQLFTALTIIAALIKVLKLMDFHPDIGMVTRTVRQGGTDLLNFVGLLITIVVMYAMMGHIIFGGTMASFSKFTFSLRTCFVMMMGDTDFNDRLYALDEGYETVGTIFFVTFMILVFVFLLSAFLGIIVSAMEEVKAQNAGEKKNNLFSDIARLTAFYAKSAACATQRFLDRYGLRHSRGSSAISESLLYEQLQSWQAHMAGSQGRHRVAPRSWISLERQTASITAQLDLSGKANGFLAE</sequence>
<gene>
    <name evidence="7" type="ORF">CYMTET_21575</name>
</gene>
<evidence type="ECO:0000256" key="3">
    <source>
        <dbReference type="ARBA" id="ARBA00022989"/>
    </source>
</evidence>
<evidence type="ECO:0000256" key="5">
    <source>
        <dbReference type="SAM" id="Phobius"/>
    </source>
</evidence>
<keyword evidence="3 5" id="KW-1133">Transmembrane helix</keyword>
<proteinExistence type="predicted"/>
<dbReference type="InterPro" id="IPR051223">
    <property type="entry name" value="Polycystin"/>
</dbReference>
<organism evidence="7 8">
    <name type="scientific">Cymbomonas tetramitiformis</name>
    <dbReference type="NCBI Taxonomy" id="36881"/>
    <lineage>
        <taxon>Eukaryota</taxon>
        <taxon>Viridiplantae</taxon>
        <taxon>Chlorophyta</taxon>
        <taxon>Pyramimonadophyceae</taxon>
        <taxon>Pyramimonadales</taxon>
        <taxon>Pyramimonadaceae</taxon>
        <taxon>Cymbomonas</taxon>
    </lineage>
</organism>
<dbReference type="Pfam" id="PF08016">
    <property type="entry name" value="PKD_channel"/>
    <property type="match status" value="1"/>
</dbReference>
<dbReference type="AlphaFoldDB" id="A0AAE0L331"/>
<comment type="subcellular location">
    <subcellularLocation>
        <location evidence="1">Membrane</location>
        <topology evidence="1">Multi-pass membrane protein</topology>
    </subcellularLocation>
</comment>
<keyword evidence="8" id="KW-1185">Reference proteome</keyword>
<name>A0AAE0L331_9CHLO</name>
<evidence type="ECO:0000313" key="7">
    <source>
        <dbReference type="EMBL" id="KAK3270004.1"/>
    </source>
</evidence>
<feature type="transmembrane region" description="Helical" evidence="5">
    <location>
        <begin position="754"/>
        <end position="773"/>
    </location>
</feature>
<protein>
    <recommendedName>
        <fullName evidence="6">Polycystin cation channel PKD1/PKD2 domain-containing protein</fullName>
    </recommendedName>
</protein>
<feature type="transmembrane region" description="Helical" evidence="5">
    <location>
        <begin position="674"/>
        <end position="695"/>
    </location>
</feature>
<accession>A0AAE0L331</accession>
<dbReference type="EMBL" id="LGRX02010613">
    <property type="protein sequence ID" value="KAK3270004.1"/>
    <property type="molecule type" value="Genomic_DNA"/>
</dbReference>